<dbReference type="PANTHER" id="PTHR43818:SF11">
    <property type="entry name" value="BCDNA.GH03377"/>
    <property type="match status" value="1"/>
</dbReference>
<evidence type="ECO:0000259" key="2">
    <source>
        <dbReference type="Pfam" id="PF01408"/>
    </source>
</evidence>
<dbReference type="InterPro" id="IPR055080">
    <property type="entry name" value="Gal80p-like_C"/>
</dbReference>
<dbReference type="AlphaFoldDB" id="A0A8S0XGN2"/>
<dbReference type="Proteomes" id="UP000467700">
    <property type="component" value="Unassembled WGS sequence"/>
</dbReference>
<dbReference type="InterPro" id="IPR036291">
    <property type="entry name" value="NAD(P)-bd_dom_sf"/>
</dbReference>
<name>A0A8S0XGN2_CYCAE</name>
<keyword evidence="1" id="KW-0560">Oxidoreductase</keyword>
<dbReference type="InterPro" id="IPR050463">
    <property type="entry name" value="Gfo/Idh/MocA_oxidrdct_glycsds"/>
</dbReference>
<proteinExistence type="predicted"/>
<dbReference type="Pfam" id="PF01408">
    <property type="entry name" value="GFO_IDH_MocA"/>
    <property type="match status" value="1"/>
</dbReference>
<dbReference type="InterPro" id="IPR000683">
    <property type="entry name" value="Gfo/Idh/MocA-like_OxRdtase_N"/>
</dbReference>
<dbReference type="EMBL" id="CACVBS010000034">
    <property type="protein sequence ID" value="CAA7261859.1"/>
    <property type="molecule type" value="Genomic_DNA"/>
</dbReference>
<feature type="domain" description="Gfo/Idh/MocA-like oxidoreductase N-terminal" evidence="2">
    <location>
        <begin position="7"/>
        <end position="137"/>
    </location>
</feature>
<organism evidence="4 5">
    <name type="scientific">Cyclocybe aegerita</name>
    <name type="common">Black poplar mushroom</name>
    <name type="synonym">Agrocybe aegerita</name>
    <dbReference type="NCBI Taxonomy" id="1973307"/>
    <lineage>
        <taxon>Eukaryota</taxon>
        <taxon>Fungi</taxon>
        <taxon>Dikarya</taxon>
        <taxon>Basidiomycota</taxon>
        <taxon>Agaricomycotina</taxon>
        <taxon>Agaricomycetes</taxon>
        <taxon>Agaricomycetidae</taxon>
        <taxon>Agaricales</taxon>
        <taxon>Agaricineae</taxon>
        <taxon>Bolbitiaceae</taxon>
        <taxon>Cyclocybe</taxon>
    </lineage>
</organism>
<dbReference type="GO" id="GO:0000166">
    <property type="term" value="F:nucleotide binding"/>
    <property type="evidence" value="ECO:0007669"/>
    <property type="project" value="InterPro"/>
</dbReference>
<evidence type="ECO:0008006" key="6">
    <source>
        <dbReference type="Google" id="ProtNLM"/>
    </source>
</evidence>
<protein>
    <recommendedName>
        <fullName evidence="6">Gfo/Idh/MocA-like oxidoreductase N-terminal domain-containing protein</fullName>
    </recommendedName>
</protein>
<evidence type="ECO:0000313" key="5">
    <source>
        <dbReference type="Proteomes" id="UP000467700"/>
    </source>
</evidence>
<dbReference type="SUPFAM" id="SSF51735">
    <property type="entry name" value="NAD(P)-binding Rossmann-fold domains"/>
    <property type="match status" value="1"/>
</dbReference>
<keyword evidence="5" id="KW-1185">Reference proteome</keyword>
<dbReference type="Gene3D" id="3.40.50.720">
    <property type="entry name" value="NAD(P)-binding Rossmann-like Domain"/>
    <property type="match status" value="1"/>
</dbReference>
<evidence type="ECO:0000313" key="4">
    <source>
        <dbReference type="EMBL" id="CAA7261859.1"/>
    </source>
</evidence>
<evidence type="ECO:0000256" key="1">
    <source>
        <dbReference type="ARBA" id="ARBA00023002"/>
    </source>
</evidence>
<reference evidence="4 5" key="1">
    <citation type="submission" date="2020-01" db="EMBL/GenBank/DDBJ databases">
        <authorList>
            <person name="Gupta K D."/>
        </authorList>
    </citation>
    <scope>NUCLEOTIDE SEQUENCE [LARGE SCALE GENOMIC DNA]</scope>
</reference>
<dbReference type="Gene3D" id="3.30.360.10">
    <property type="entry name" value="Dihydrodipicolinate Reductase, domain 2"/>
    <property type="match status" value="1"/>
</dbReference>
<comment type="caution">
    <text evidence="4">The sequence shown here is derived from an EMBL/GenBank/DDBJ whole genome shotgun (WGS) entry which is preliminary data.</text>
</comment>
<evidence type="ECO:0000259" key="3">
    <source>
        <dbReference type="Pfam" id="PF22685"/>
    </source>
</evidence>
<gene>
    <name evidence="4" type="ORF">AAE3_LOCUS3963</name>
</gene>
<dbReference type="PANTHER" id="PTHR43818">
    <property type="entry name" value="BCDNA.GH03377"/>
    <property type="match status" value="1"/>
</dbReference>
<dbReference type="Pfam" id="PF22685">
    <property type="entry name" value="Gal80p_C-like"/>
    <property type="match status" value="1"/>
</dbReference>
<feature type="domain" description="Gal80p-like C-terminal" evidence="3">
    <location>
        <begin position="146"/>
        <end position="298"/>
    </location>
</feature>
<dbReference type="SUPFAM" id="SSF55347">
    <property type="entry name" value="Glyceraldehyde-3-phosphate dehydrogenase-like, C-terminal domain"/>
    <property type="match status" value="1"/>
</dbReference>
<accession>A0A8S0XGN2</accession>
<sequence>MSSSAPIKVGFVGLSASGWAADILGPSLLEPSVRPKYDLVAISTTSPESAKASADKYEEKVGHTIKAYHGDTAKIANDPDVDFVAVAVKVSVHKQVILPVIEAGKNFFLEWPAGVSLKETQEIADAAKAKELKTLVGLQGRHSRAVSKVKELLAAGAIGRVHSTHVVAHLGRELIAWPPVVLERLVYLSKKDSGGTRLDIPIGHQLDTLTYLLGDFTSLVAIDSKQYPTGAFVDDTFKPTGETFPSEIPDHFAISGILSSGIIANLFYRGGNASGPETGRRQYLWEIDGEDGSIRLESDHIQGAAPSIIEPKLFLNGKEVVVEGGEKAGALDSAATAWKEFADGKGNYATIEDALKNKKLLSAIETSAKEGRRITL</sequence>
<dbReference type="GO" id="GO:0016491">
    <property type="term" value="F:oxidoreductase activity"/>
    <property type="evidence" value="ECO:0007669"/>
    <property type="project" value="UniProtKB-KW"/>
</dbReference>
<dbReference type="OrthoDB" id="64915at2759"/>